<dbReference type="RefSeq" id="WP_195169762.1">
    <property type="nucleotide sequence ID" value="NZ_CP062983.1"/>
</dbReference>
<dbReference type="KEGG" id="pmet:G4Y79_18650"/>
<evidence type="ECO:0000313" key="1">
    <source>
        <dbReference type="EMBL" id="QPC81691.1"/>
    </source>
</evidence>
<dbReference type="AlphaFoldDB" id="A0A7S8IDM4"/>
<dbReference type="Proteomes" id="UP000594468">
    <property type="component" value="Chromosome"/>
</dbReference>
<evidence type="ECO:0000313" key="2">
    <source>
        <dbReference type="Proteomes" id="UP000594468"/>
    </source>
</evidence>
<keyword evidence="2" id="KW-1185">Reference proteome</keyword>
<dbReference type="EMBL" id="CP062983">
    <property type="protein sequence ID" value="QPC81691.1"/>
    <property type="molecule type" value="Genomic_DNA"/>
</dbReference>
<proteinExistence type="predicted"/>
<accession>A0A7S8IDM4</accession>
<organism evidence="1 2">
    <name type="scientific">Phototrophicus methaneseepsis</name>
    <dbReference type="NCBI Taxonomy" id="2710758"/>
    <lineage>
        <taxon>Bacteria</taxon>
        <taxon>Bacillati</taxon>
        <taxon>Chloroflexota</taxon>
        <taxon>Candidatus Thermofontia</taxon>
        <taxon>Phototrophicales</taxon>
        <taxon>Phototrophicaceae</taxon>
        <taxon>Phototrophicus</taxon>
    </lineage>
</organism>
<reference evidence="1 2" key="1">
    <citation type="submission" date="2020-02" db="EMBL/GenBank/DDBJ databases">
        <authorList>
            <person name="Zheng R.K."/>
            <person name="Sun C.M."/>
        </authorList>
    </citation>
    <scope>NUCLEOTIDE SEQUENCE [LARGE SCALE GENOMIC DNA]</scope>
    <source>
        <strain evidence="2">rifampicinis</strain>
    </source>
</reference>
<protein>
    <submittedName>
        <fullName evidence="1">Uncharacterized protein</fullName>
    </submittedName>
</protein>
<sequence>MNSLIKTYTLLAAGLRADPQFCLASAVVWLDPMWQDADEDWDVPHDEDGTIGIALTVTRKAFPDIYSQAVEAIRQGASYTDIDRLICDGITERGIPLENLEWIGFGVPMPAYGVELNDPDFYTTHPEVIPILACFGISPEPNPYHMTIPDSVYTAGRTIVADLEKHPDERYRQISWLMQWLWSSSGNSSIDLSYDEICEFQPLSWEKDEFEFAVAIIEEANGIMSDVLEGLEFLSNNPDLLTSLQRNIQRIYKALEKQGDGEKLKIRLKWPAIPQ</sequence>
<gene>
    <name evidence="1" type="ORF">G4Y79_18650</name>
</gene>
<name>A0A7S8IDM4_9CHLR</name>